<dbReference type="InterPro" id="IPR004861">
    <property type="entry name" value="Siw14-like"/>
</dbReference>
<dbReference type="GO" id="GO:0016791">
    <property type="term" value="F:phosphatase activity"/>
    <property type="evidence" value="ECO:0007669"/>
    <property type="project" value="TreeGrafter"/>
</dbReference>
<organism evidence="5 6">
    <name type="scientific">Cryoendolithus antarcticus</name>
    <dbReference type="NCBI Taxonomy" id="1507870"/>
    <lineage>
        <taxon>Eukaryota</taxon>
        <taxon>Fungi</taxon>
        <taxon>Dikarya</taxon>
        <taxon>Ascomycota</taxon>
        <taxon>Pezizomycotina</taxon>
        <taxon>Dothideomycetes</taxon>
        <taxon>Dothideomycetidae</taxon>
        <taxon>Cladosporiales</taxon>
        <taxon>Cladosporiaceae</taxon>
        <taxon>Cryoendolithus</taxon>
    </lineage>
</organism>
<evidence type="ECO:0000256" key="2">
    <source>
        <dbReference type="ARBA" id="ARBA00022490"/>
    </source>
</evidence>
<sequence>MEPREPQMEVVEEQAAEAADATIVSSITQAMGGIERTSRPPSPPTRPDSPANDLVPARLQLYTPAKNYGAVKEHAIFRSAFPQDRNLRFLECLNVKTVLCFVPTEPTAAYLEYLSVDCISHKRVDILANKDGNVATTVESVCEALLVTMDIANYPLYIHCNQGKHRTGCVIACMRKVQGWRMSDILHEYDTYASPKARPGDIEFITKVFQPAALLEFATKCGDFSHRPALKTLLQVKALTLEKLVEILGSEEGIESSDTSLRSAESKADSGVDLSGAAVDPRKVSDWLEKFDVRQAVEDAVMEGVVPDAEVSVMECEDVMSPPPPTVGEQSFFASMA</sequence>
<reference evidence="6" key="1">
    <citation type="submission" date="2017-03" db="EMBL/GenBank/DDBJ databases">
        <title>Genomes of endolithic fungi from Antarctica.</title>
        <authorList>
            <person name="Coleine C."/>
            <person name="Masonjones S."/>
            <person name="Stajich J.E."/>
        </authorList>
    </citation>
    <scope>NUCLEOTIDE SEQUENCE [LARGE SCALE GENOMIC DNA]</scope>
    <source>
        <strain evidence="6">CCFEE 5527</strain>
    </source>
</reference>
<dbReference type="OrthoDB" id="6375174at2759"/>
<dbReference type="Proteomes" id="UP000192596">
    <property type="component" value="Unassembled WGS sequence"/>
</dbReference>
<evidence type="ECO:0000256" key="1">
    <source>
        <dbReference type="ARBA" id="ARBA00004496"/>
    </source>
</evidence>
<dbReference type="PANTHER" id="PTHR31126:SF48">
    <property type="entry name" value="INOSITOL PHOSPHATASE SIW14"/>
    <property type="match status" value="1"/>
</dbReference>
<dbReference type="GO" id="GO:0052840">
    <property type="term" value="F:inositol diphosphate tetrakisphosphate diphosphatase activity"/>
    <property type="evidence" value="ECO:0007669"/>
    <property type="project" value="TreeGrafter"/>
</dbReference>
<dbReference type="STRING" id="1507870.A0A1V8SIV8"/>
<proteinExistence type="predicted"/>
<dbReference type="PANTHER" id="PTHR31126">
    <property type="entry name" value="TYROSINE-PROTEIN PHOSPHATASE"/>
    <property type="match status" value="1"/>
</dbReference>
<evidence type="ECO:0000313" key="6">
    <source>
        <dbReference type="Proteomes" id="UP000192596"/>
    </source>
</evidence>
<feature type="region of interest" description="Disordered" evidence="4">
    <location>
        <begin position="29"/>
        <end position="53"/>
    </location>
</feature>
<dbReference type="GO" id="GO:0005737">
    <property type="term" value="C:cytoplasm"/>
    <property type="evidence" value="ECO:0007669"/>
    <property type="project" value="UniProtKB-SubCell"/>
</dbReference>
<dbReference type="InterPro" id="IPR029021">
    <property type="entry name" value="Prot-tyrosine_phosphatase-like"/>
</dbReference>
<dbReference type="Gene3D" id="3.90.190.10">
    <property type="entry name" value="Protein tyrosine phosphatase superfamily"/>
    <property type="match status" value="1"/>
</dbReference>
<dbReference type="InterPro" id="IPR016130">
    <property type="entry name" value="Tyr_Pase_AS"/>
</dbReference>
<dbReference type="FunFam" id="3.90.190.10:FF:000035">
    <property type="entry name" value="Tyrosine phosphatase, putative"/>
    <property type="match status" value="1"/>
</dbReference>
<dbReference type="AlphaFoldDB" id="A0A1V8SIV8"/>
<accession>A0A1V8SIV8</accession>
<keyword evidence="3" id="KW-0378">Hydrolase</keyword>
<protein>
    <recommendedName>
        <fullName evidence="7">Tyrosine specific protein phosphatases domain-containing protein</fullName>
    </recommendedName>
</protein>
<evidence type="ECO:0000256" key="3">
    <source>
        <dbReference type="ARBA" id="ARBA00022801"/>
    </source>
</evidence>
<comment type="caution">
    <text evidence="5">The sequence shown here is derived from an EMBL/GenBank/DDBJ whole genome shotgun (WGS) entry which is preliminary data.</text>
</comment>
<dbReference type="InParanoid" id="A0A1V8SIV8"/>
<keyword evidence="6" id="KW-1185">Reference proteome</keyword>
<comment type="subcellular location">
    <subcellularLocation>
        <location evidence="1">Cytoplasm</location>
    </subcellularLocation>
</comment>
<dbReference type="SUPFAM" id="SSF52799">
    <property type="entry name" value="(Phosphotyrosine protein) phosphatases II"/>
    <property type="match status" value="1"/>
</dbReference>
<keyword evidence="2" id="KW-0963">Cytoplasm</keyword>
<evidence type="ECO:0000313" key="5">
    <source>
        <dbReference type="EMBL" id="OQN99072.1"/>
    </source>
</evidence>
<dbReference type="PROSITE" id="PS00383">
    <property type="entry name" value="TYR_PHOSPHATASE_1"/>
    <property type="match status" value="1"/>
</dbReference>
<dbReference type="Pfam" id="PF03162">
    <property type="entry name" value="Y_phosphatase2"/>
    <property type="match status" value="1"/>
</dbReference>
<name>A0A1V8SIV8_9PEZI</name>
<evidence type="ECO:0008006" key="7">
    <source>
        <dbReference type="Google" id="ProtNLM"/>
    </source>
</evidence>
<gene>
    <name evidence="5" type="ORF">B0A48_14933</name>
</gene>
<dbReference type="EMBL" id="NAJO01000042">
    <property type="protein sequence ID" value="OQN99072.1"/>
    <property type="molecule type" value="Genomic_DNA"/>
</dbReference>
<evidence type="ECO:0000256" key="4">
    <source>
        <dbReference type="SAM" id="MobiDB-lite"/>
    </source>
</evidence>